<feature type="domain" description="C2" evidence="7">
    <location>
        <begin position="201"/>
        <end position="293"/>
    </location>
</feature>
<proteinExistence type="predicted"/>
<dbReference type="Proteomes" id="UP000250043">
    <property type="component" value="Unassembled WGS sequence"/>
</dbReference>
<evidence type="ECO:0000256" key="3">
    <source>
        <dbReference type="ARBA" id="ARBA00022737"/>
    </source>
</evidence>
<feature type="region of interest" description="Disordered" evidence="6">
    <location>
        <begin position="297"/>
        <end position="317"/>
    </location>
</feature>
<dbReference type="InterPro" id="IPR037765">
    <property type="entry name" value="C2B_Tricalbin"/>
</dbReference>
<accession>A0A8E2AHV0</accession>
<evidence type="ECO:0000259" key="7">
    <source>
        <dbReference type="Pfam" id="PF00168"/>
    </source>
</evidence>
<reference evidence="9 10" key="1">
    <citation type="submission" date="2016-07" db="EMBL/GenBank/DDBJ databases">
        <title>Draft genome of the white-rot fungus Obba rivulosa 3A-2.</title>
        <authorList>
            <consortium name="DOE Joint Genome Institute"/>
            <person name="Miettinen O."/>
            <person name="Riley R."/>
            <person name="Acob R."/>
            <person name="Barry K."/>
            <person name="Cullen D."/>
            <person name="De Vries R."/>
            <person name="Hainaut M."/>
            <person name="Hatakka A."/>
            <person name="Henrissat B."/>
            <person name="Hilden K."/>
            <person name="Kuo R."/>
            <person name="Labutti K."/>
            <person name="Lipzen A."/>
            <person name="Makela M.R."/>
            <person name="Sandor L."/>
            <person name="Spatafora J.W."/>
            <person name="Grigoriev I.V."/>
            <person name="Hibbett D.S."/>
        </authorList>
    </citation>
    <scope>NUCLEOTIDE SEQUENCE [LARGE SCALE GENOMIC DNA]</scope>
    <source>
        <strain evidence="9 10">3A-2</strain>
    </source>
</reference>
<name>A0A8E2AHV0_9APHY</name>
<protein>
    <recommendedName>
        <fullName evidence="11">C2 domain-containing protein</fullName>
    </recommendedName>
</protein>
<comment type="subcellular location">
    <subcellularLocation>
        <location evidence="1">Endoplasmic reticulum membrane</location>
    </subcellularLocation>
</comment>
<organism evidence="9 10">
    <name type="scientific">Obba rivulosa</name>
    <dbReference type="NCBI Taxonomy" id="1052685"/>
    <lineage>
        <taxon>Eukaryota</taxon>
        <taxon>Fungi</taxon>
        <taxon>Dikarya</taxon>
        <taxon>Basidiomycota</taxon>
        <taxon>Agaricomycotina</taxon>
        <taxon>Agaricomycetes</taxon>
        <taxon>Polyporales</taxon>
        <taxon>Gelatoporiaceae</taxon>
        <taxon>Obba</taxon>
    </lineage>
</organism>
<dbReference type="AlphaFoldDB" id="A0A8E2AHV0"/>
<keyword evidence="4" id="KW-0256">Endoplasmic reticulum</keyword>
<dbReference type="PANTHER" id="PTHR47348:SF2">
    <property type="entry name" value="MEIOTICALLY UP-REGULATED 190 PROTEIN"/>
    <property type="match status" value="1"/>
</dbReference>
<dbReference type="CDD" id="cd04052">
    <property type="entry name" value="C2B_Tricalbin-like"/>
    <property type="match status" value="1"/>
</dbReference>
<dbReference type="OrthoDB" id="419768at2759"/>
<keyword evidence="5" id="KW-1133">Transmembrane helix</keyword>
<dbReference type="SUPFAM" id="SSF49562">
    <property type="entry name" value="C2 domain (Calcium/lipid-binding domain, CaLB)"/>
    <property type="match status" value="2"/>
</dbReference>
<dbReference type="InterPro" id="IPR035892">
    <property type="entry name" value="C2_domain_sf"/>
</dbReference>
<evidence type="ECO:0000256" key="2">
    <source>
        <dbReference type="ARBA" id="ARBA00022692"/>
    </source>
</evidence>
<dbReference type="InterPro" id="IPR000008">
    <property type="entry name" value="C2_dom"/>
</dbReference>
<evidence type="ECO:0000313" key="9">
    <source>
        <dbReference type="EMBL" id="OCH83704.1"/>
    </source>
</evidence>
<keyword evidence="2" id="KW-0812">Transmembrane</keyword>
<evidence type="ECO:0000256" key="4">
    <source>
        <dbReference type="ARBA" id="ARBA00022824"/>
    </source>
</evidence>
<keyword evidence="3" id="KW-0677">Repeat</keyword>
<dbReference type="GO" id="GO:0005789">
    <property type="term" value="C:endoplasmic reticulum membrane"/>
    <property type="evidence" value="ECO:0007669"/>
    <property type="project" value="UniProtKB-SubCell"/>
</dbReference>
<evidence type="ECO:0000256" key="1">
    <source>
        <dbReference type="ARBA" id="ARBA00004586"/>
    </source>
</evidence>
<keyword evidence="5" id="KW-0472">Membrane</keyword>
<dbReference type="PANTHER" id="PTHR47348">
    <property type="entry name" value="MEIOTICALLY UP-REGULATED GENE 190 PROTEIN"/>
    <property type="match status" value="1"/>
</dbReference>
<sequence>MILPSIFAYCMLFRLRNVSDDDFERQVWHAEQMGVLRVGSEVDGAGQVSDEERTRESTEWANATMRGVWPILNLDLSHRGYHAGLRPFVCGLGSNAARITAFRSLSDAIPENASDSGEGGDLEKSLDINADAVSQEERDALDGDRVNLEMSFAYRGQPSGNEDQSKAHNIHRLGGVTPAPLGLLVHVCSSYLNHHCVDAIGVLVVHTHRATGVKSTVANGKSDLYATLAFSRLGKYLDSTRIIKGDAVLLIGANTIKLREKLSFQPWDSDRMSVDDMMGFHELDIADFIQKRSQPMRRVVPLQSSGSQARPDSLREKPEFKEACGAVLSDLEAAVHEIRDLTVKRQGKEKRGEKGREDEKGEDEREEAAEEAEGLPSTYCVISLNDEMVYQTRVKPVTGSPIFNAGTEPLVRDWRKSHVIVTPKDFRMRENGAVLSIVFLKLSELLVDASELTRFYSLEKGLGYRRIRVSLLFSPVQCKLPPSLIGFDTGTLEVRDVAVKSDRDDFSRCEVRLKTTISVIEDKVSRKQAQKREDGLTVWSKDGAAIAVRQRYGAALLVSFCETSEFKKYGRKALGVLWLCCLVDSEEGKVKITLWRDQHGDYSRLKLNCVPPDGDLNY</sequence>
<feature type="compositionally biased region" description="Acidic residues" evidence="6">
    <location>
        <begin position="364"/>
        <end position="373"/>
    </location>
</feature>
<gene>
    <name evidence="9" type="ORF">OBBRIDRAFT_829808</name>
</gene>
<dbReference type="Pfam" id="PF25331">
    <property type="entry name" value="C2_Mug190_3rd"/>
    <property type="match status" value="1"/>
</dbReference>
<feature type="domain" description="C2" evidence="7">
    <location>
        <begin position="371"/>
        <end position="449"/>
    </location>
</feature>
<dbReference type="EMBL" id="KV722857">
    <property type="protein sequence ID" value="OCH83704.1"/>
    <property type="molecule type" value="Genomic_DNA"/>
</dbReference>
<feature type="region of interest" description="Disordered" evidence="6">
    <location>
        <begin position="345"/>
        <end position="373"/>
    </location>
</feature>
<dbReference type="Gene3D" id="2.60.40.150">
    <property type="entry name" value="C2 domain"/>
    <property type="match status" value="2"/>
</dbReference>
<evidence type="ECO:0000313" key="10">
    <source>
        <dbReference type="Proteomes" id="UP000250043"/>
    </source>
</evidence>
<feature type="compositionally biased region" description="Basic and acidic residues" evidence="6">
    <location>
        <begin position="349"/>
        <end position="363"/>
    </location>
</feature>
<keyword evidence="10" id="KW-1185">Reference proteome</keyword>
<dbReference type="InterPro" id="IPR057349">
    <property type="entry name" value="C2_Mug190_3rd"/>
</dbReference>
<evidence type="ECO:0000259" key="8">
    <source>
        <dbReference type="Pfam" id="PF25331"/>
    </source>
</evidence>
<dbReference type="Pfam" id="PF25669">
    <property type="entry name" value="SMP_MUG190-like"/>
    <property type="match status" value="1"/>
</dbReference>
<dbReference type="GO" id="GO:0061817">
    <property type="term" value="P:endoplasmic reticulum-plasma membrane tethering"/>
    <property type="evidence" value="ECO:0007669"/>
    <property type="project" value="InterPro"/>
</dbReference>
<evidence type="ECO:0000256" key="6">
    <source>
        <dbReference type="SAM" id="MobiDB-lite"/>
    </source>
</evidence>
<evidence type="ECO:0000256" key="5">
    <source>
        <dbReference type="ARBA" id="ARBA00022989"/>
    </source>
</evidence>
<feature type="domain" description="Meiotically up-regulated Mug190 protein third C2" evidence="8">
    <location>
        <begin position="486"/>
        <end position="601"/>
    </location>
</feature>
<dbReference type="Pfam" id="PF00168">
    <property type="entry name" value="C2"/>
    <property type="match status" value="2"/>
</dbReference>
<evidence type="ECO:0008006" key="11">
    <source>
        <dbReference type="Google" id="ProtNLM"/>
    </source>
</evidence>